<dbReference type="Pfam" id="PF00023">
    <property type="entry name" value="Ank"/>
    <property type="match status" value="1"/>
</dbReference>
<evidence type="ECO:0000313" key="2">
    <source>
        <dbReference type="Proteomes" id="UP000275267"/>
    </source>
</evidence>
<protein>
    <submittedName>
        <fullName evidence="1">Uncharacterized protein</fullName>
    </submittedName>
</protein>
<accession>A0A3L6Q6W1</accession>
<comment type="caution">
    <text evidence="1">The sequence shown here is derived from an EMBL/GenBank/DDBJ whole genome shotgun (WGS) entry which is preliminary data.</text>
</comment>
<organism evidence="1 2">
    <name type="scientific">Panicum miliaceum</name>
    <name type="common">Proso millet</name>
    <name type="synonym">Broomcorn millet</name>
    <dbReference type="NCBI Taxonomy" id="4540"/>
    <lineage>
        <taxon>Eukaryota</taxon>
        <taxon>Viridiplantae</taxon>
        <taxon>Streptophyta</taxon>
        <taxon>Embryophyta</taxon>
        <taxon>Tracheophyta</taxon>
        <taxon>Spermatophyta</taxon>
        <taxon>Magnoliopsida</taxon>
        <taxon>Liliopsida</taxon>
        <taxon>Poales</taxon>
        <taxon>Poaceae</taxon>
        <taxon>PACMAD clade</taxon>
        <taxon>Panicoideae</taxon>
        <taxon>Panicodae</taxon>
        <taxon>Paniceae</taxon>
        <taxon>Panicinae</taxon>
        <taxon>Panicum</taxon>
        <taxon>Panicum sect. Panicum</taxon>
    </lineage>
</organism>
<dbReference type="AlphaFoldDB" id="A0A3L6Q6W1"/>
<keyword evidence="2" id="KW-1185">Reference proteome</keyword>
<dbReference type="EMBL" id="PQIB02000013">
    <property type="protein sequence ID" value="RLM74424.1"/>
    <property type="molecule type" value="Genomic_DNA"/>
</dbReference>
<name>A0A3L6Q6W1_PANMI</name>
<dbReference type="Proteomes" id="UP000275267">
    <property type="component" value="Unassembled WGS sequence"/>
</dbReference>
<proteinExistence type="predicted"/>
<dbReference type="InterPro" id="IPR002110">
    <property type="entry name" value="Ankyrin_rpt"/>
</dbReference>
<sequence>MDTDQDNEEMKGLGALHLAAGNGKLEMCRHLVEGLLMDVDIVDSAAEGHRRAVAGCTRRRTLYRPVCSCFQAPAVLCSAEDLVLSLVKRGSSQ</sequence>
<reference evidence="2" key="1">
    <citation type="journal article" date="2019" name="Nat. Commun.">
        <title>The genome of broomcorn millet.</title>
        <authorList>
            <person name="Zou C."/>
            <person name="Miki D."/>
            <person name="Li D."/>
            <person name="Tang Q."/>
            <person name="Xiao L."/>
            <person name="Rajput S."/>
            <person name="Deng P."/>
            <person name="Jia W."/>
            <person name="Huang R."/>
            <person name="Zhang M."/>
            <person name="Sun Y."/>
            <person name="Hu J."/>
            <person name="Fu X."/>
            <person name="Schnable P.S."/>
            <person name="Li F."/>
            <person name="Zhang H."/>
            <person name="Feng B."/>
            <person name="Zhu X."/>
            <person name="Liu R."/>
            <person name="Schnable J.C."/>
            <person name="Zhu J.-K."/>
            <person name="Zhang H."/>
        </authorList>
    </citation>
    <scope>NUCLEOTIDE SEQUENCE [LARGE SCALE GENOMIC DNA]</scope>
</reference>
<gene>
    <name evidence="1" type="ORF">C2845_PM15G14300</name>
</gene>
<evidence type="ECO:0000313" key="1">
    <source>
        <dbReference type="EMBL" id="RLM74424.1"/>
    </source>
</evidence>